<dbReference type="Proteomes" id="UP000249645">
    <property type="component" value="Unassembled WGS sequence"/>
</dbReference>
<proteinExistence type="predicted"/>
<dbReference type="PANTHER" id="PTHR40037">
    <property type="entry name" value="PHOSPHOESTERASE YJCG-RELATED"/>
    <property type="match status" value="1"/>
</dbReference>
<dbReference type="SUPFAM" id="SSF55144">
    <property type="entry name" value="LigT-like"/>
    <property type="match status" value="1"/>
</dbReference>
<dbReference type="PANTHER" id="PTHR40037:SF1">
    <property type="entry name" value="PHOSPHOESTERASE SAOUHSC_00951-RELATED"/>
    <property type="match status" value="1"/>
</dbReference>
<evidence type="ECO:0000313" key="2">
    <source>
        <dbReference type="Proteomes" id="UP000249645"/>
    </source>
</evidence>
<accession>A0A2W5EWF5</accession>
<dbReference type="Gene3D" id="3.90.1140.10">
    <property type="entry name" value="Cyclic phosphodiesterase"/>
    <property type="match status" value="1"/>
</dbReference>
<organism evidence="1 2">
    <name type="scientific">Pseudopedobacter saltans</name>
    <dbReference type="NCBI Taxonomy" id="151895"/>
    <lineage>
        <taxon>Bacteria</taxon>
        <taxon>Pseudomonadati</taxon>
        <taxon>Bacteroidota</taxon>
        <taxon>Sphingobacteriia</taxon>
        <taxon>Sphingobacteriales</taxon>
        <taxon>Sphingobacteriaceae</taxon>
        <taxon>Pseudopedobacter</taxon>
    </lineage>
</organism>
<gene>
    <name evidence="1" type="ORF">DI598_10005</name>
</gene>
<evidence type="ECO:0008006" key="3">
    <source>
        <dbReference type="Google" id="ProtNLM"/>
    </source>
</evidence>
<dbReference type="InterPro" id="IPR050580">
    <property type="entry name" value="2H_phosphoesterase_YjcG-like"/>
</dbReference>
<comment type="caution">
    <text evidence="1">The sequence shown here is derived from an EMBL/GenBank/DDBJ whole genome shotgun (WGS) entry which is preliminary data.</text>
</comment>
<dbReference type="Pfam" id="PF13563">
    <property type="entry name" value="2_5_RNA_ligase2"/>
    <property type="match status" value="1"/>
</dbReference>
<evidence type="ECO:0000313" key="1">
    <source>
        <dbReference type="EMBL" id="PZP48361.1"/>
    </source>
</evidence>
<dbReference type="InterPro" id="IPR009097">
    <property type="entry name" value="Cyclic_Pdiesterase"/>
</dbReference>
<dbReference type="EMBL" id="QFOI01000163">
    <property type="protein sequence ID" value="PZP48361.1"/>
    <property type="molecule type" value="Genomic_DNA"/>
</dbReference>
<reference evidence="1 2" key="1">
    <citation type="submission" date="2017-11" db="EMBL/GenBank/DDBJ databases">
        <title>Infants hospitalized years apart are colonized by the same room-sourced microbial strains.</title>
        <authorList>
            <person name="Brooks B."/>
            <person name="Olm M.R."/>
            <person name="Firek B.A."/>
            <person name="Baker R."/>
            <person name="Thomas B.C."/>
            <person name="Morowitz M.J."/>
            <person name="Banfield J.F."/>
        </authorList>
    </citation>
    <scope>NUCLEOTIDE SEQUENCE [LARGE SCALE GENOMIC DNA]</scope>
    <source>
        <strain evidence="1">S2_009_000_R2_76</strain>
    </source>
</reference>
<dbReference type="AlphaFoldDB" id="A0A2W5EWF5"/>
<name>A0A2W5EWF5_9SPHI</name>
<protein>
    <recommendedName>
        <fullName evidence="3">2'-5' RNA ligase family protein</fullName>
    </recommendedName>
</protein>
<sequence length="214" mass="25427">MTRGFYLIYNAKIFSIFEEIFYMKADYFLIVRPDENTCEKVMSEKKRFSELYNCPSILHSLPHISLVRFINTTENESIIRNYLHRKISTFFPFLIEMEGFDVFPTHTIYVKIKNPSPIIDIVKNIKTEARILKEHSKSSIYFVTDRPHLTLARGLEHWQYENGWRQWQHVPFSARFEVSAITLLKKTGNRLRFDIVDNFSLSGMKNEVKQVSLF</sequence>